<reference evidence="8" key="1">
    <citation type="submission" date="2018-05" db="EMBL/GenBank/DDBJ databases">
        <authorList>
            <person name="Lanie J.A."/>
            <person name="Ng W.-L."/>
            <person name="Kazmierczak K.M."/>
            <person name="Andrzejewski T.M."/>
            <person name="Davidsen T.M."/>
            <person name="Wayne K.J."/>
            <person name="Tettelin H."/>
            <person name="Glass J.I."/>
            <person name="Rusch D."/>
            <person name="Podicherti R."/>
            <person name="Tsui H.-C.T."/>
            <person name="Winkler M.E."/>
        </authorList>
    </citation>
    <scope>NUCLEOTIDE SEQUENCE</scope>
</reference>
<sequence>VNFLFTDQQLQISESITKICSQFDDKYWFSRDQTGEFPHDFCSALATNGWLGIAMPEEYGGSGLGITEAALMMKEIAKSGAAMSGCSAVHMNIFGPNVIVVFGTDEQKTRMLPPLIRGDARACFGVTEPDAGLDTAHLKTQAVRDGDTYIVHGRKVWTSTAQVADKILLIARTKPADENSRASDGLSLFYTDLDRTKVEVREIEKMGRKAVDSNELFIDGLEVPVADRIGDEGMGFQCLLHGLNPERILIAAESVGVGHAALSRATQYAKDRVVFNRPIGMNQAIQHPLAESWCELEAANIMCFKAATLYDSGAPCGIEANAAKFLAAKAGFRACERAILTHGGYGYAKEFHVERFMREQWINRIAPVTEQLMLCYIAERALGLPKS</sequence>
<evidence type="ECO:0000256" key="2">
    <source>
        <dbReference type="ARBA" id="ARBA00009347"/>
    </source>
</evidence>
<dbReference type="PANTHER" id="PTHR43884:SF12">
    <property type="entry name" value="ISOVALERYL-COA DEHYDROGENASE, MITOCHONDRIAL-RELATED"/>
    <property type="match status" value="1"/>
</dbReference>
<comment type="similarity">
    <text evidence="2">Belongs to the acyl-CoA dehydrogenase family.</text>
</comment>
<evidence type="ECO:0000259" key="6">
    <source>
        <dbReference type="Pfam" id="PF02770"/>
    </source>
</evidence>
<dbReference type="InterPro" id="IPR036250">
    <property type="entry name" value="AcylCo_DH-like_C"/>
</dbReference>
<feature type="domain" description="Acyl-CoA dehydrogenase/oxidase N-terminal" evidence="7">
    <location>
        <begin position="6"/>
        <end position="119"/>
    </location>
</feature>
<keyword evidence="4" id="KW-0274">FAD</keyword>
<accession>A0A382LVF5</accession>
<comment type="cofactor">
    <cofactor evidence="1">
        <name>FAD</name>
        <dbReference type="ChEBI" id="CHEBI:57692"/>
    </cofactor>
</comment>
<dbReference type="Gene3D" id="1.10.540.10">
    <property type="entry name" value="Acyl-CoA dehydrogenase/oxidase, N-terminal domain"/>
    <property type="match status" value="1"/>
</dbReference>
<dbReference type="PANTHER" id="PTHR43884">
    <property type="entry name" value="ACYL-COA DEHYDROGENASE"/>
    <property type="match status" value="1"/>
</dbReference>
<evidence type="ECO:0000256" key="1">
    <source>
        <dbReference type="ARBA" id="ARBA00001974"/>
    </source>
</evidence>
<dbReference type="Gene3D" id="2.40.110.10">
    <property type="entry name" value="Butyryl-CoA Dehydrogenase, subunit A, domain 2"/>
    <property type="match status" value="1"/>
</dbReference>
<dbReference type="InterPro" id="IPR013786">
    <property type="entry name" value="AcylCoA_DH/ox_N"/>
</dbReference>
<dbReference type="FunFam" id="1.20.140.10:FF:000012">
    <property type="entry name" value="Acyl-CoA dehydrogenase fadE12"/>
    <property type="match status" value="1"/>
</dbReference>
<feature type="non-terminal residue" evidence="8">
    <location>
        <position position="1"/>
    </location>
</feature>
<evidence type="ECO:0008006" key="9">
    <source>
        <dbReference type="Google" id="ProtNLM"/>
    </source>
</evidence>
<dbReference type="AlphaFoldDB" id="A0A382LVF5"/>
<feature type="domain" description="Acyl-CoA oxidase/dehydrogenase middle" evidence="6">
    <location>
        <begin position="123"/>
        <end position="219"/>
    </location>
</feature>
<proteinExistence type="inferred from homology"/>
<protein>
    <recommendedName>
        <fullName evidence="9">Acyl-CoA dehydrogenase</fullName>
    </recommendedName>
</protein>
<dbReference type="GO" id="GO:0050660">
    <property type="term" value="F:flavin adenine dinucleotide binding"/>
    <property type="evidence" value="ECO:0007669"/>
    <property type="project" value="InterPro"/>
</dbReference>
<evidence type="ECO:0000256" key="4">
    <source>
        <dbReference type="ARBA" id="ARBA00022827"/>
    </source>
</evidence>
<evidence type="ECO:0000313" key="8">
    <source>
        <dbReference type="EMBL" id="SVC40610.1"/>
    </source>
</evidence>
<feature type="non-terminal residue" evidence="8">
    <location>
        <position position="387"/>
    </location>
</feature>
<dbReference type="InterPro" id="IPR006091">
    <property type="entry name" value="Acyl-CoA_Oxase/DH_mid-dom"/>
</dbReference>
<evidence type="ECO:0000256" key="3">
    <source>
        <dbReference type="ARBA" id="ARBA00022630"/>
    </source>
</evidence>
<dbReference type="EMBL" id="UINC01089475">
    <property type="protein sequence ID" value="SVC40610.1"/>
    <property type="molecule type" value="Genomic_DNA"/>
</dbReference>
<dbReference type="InterPro" id="IPR037069">
    <property type="entry name" value="AcylCoA_DH/ox_N_sf"/>
</dbReference>
<dbReference type="SUPFAM" id="SSF56645">
    <property type="entry name" value="Acyl-CoA dehydrogenase NM domain-like"/>
    <property type="match status" value="1"/>
</dbReference>
<name>A0A382LVF5_9ZZZZ</name>
<evidence type="ECO:0000259" key="5">
    <source>
        <dbReference type="Pfam" id="PF00441"/>
    </source>
</evidence>
<dbReference type="Gene3D" id="1.20.140.10">
    <property type="entry name" value="Butyryl-CoA Dehydrogenase, subunit A, domain 3"/>
    <property type="match status" value="1"/>
</dbReference>
<dbReference type="GO" id="GO:0003995">
    <property type="term" value="F:acyl-CoA dehydrogenase activity"/>
    <property type="evidence" value="ECO:0007669"/>
    <property type="project" value="TreeGrafter"/>
</dbReference>
<feature type="domain" description="Acyl-CoA dehydrogenase/oxidase C-terminal" evidence="5">
    <location>
        <begin position="233"/>
        <end position="381"/>
    </location>
</feature>
<dbReference type="SUPFAM" id="SSF47203">
    <property type="entry name" value="Acyl-CoA dehydrogenase C-terminal domain-like"/>
    <property type="match status" value="1"/>
</dbReference>
<dbReference type="Pfam" id="PF02771">
    <property type="entry name" value="Acyl-CoA_dh_N"/>
    <property type="match status" value="1"/>
</dbReference>
<dbReference type="InterPro" id="IPR046373">
    <property type="entry name" value="Acyl-CoA_Oxase/DH_mid-dom_sf"/>
</dbReference>
<dbReference type="Pfam" id="PF00441">
    <property type="entry name" value="Acyl-CoA_dh_1"/>
    <property type="match status" value="1"/>
</dbReference>
<evidence type="ECO:0000259" key="7">
    <source>
        <dbReference type="Pfam" id="PF02771"/>
    </source>
</evidence>
<dbReference type="Pfam" id="PF02770">
    <property type="entry name" value="Acyl-CoA_dh_M"/>
    <property type="match status" value="1"/>
</dbReference>
<keyword evidence="3" id="KW-0285">Flavoprotein</keyword>
<gene>
    <name evidence="8" type="ORF">METZ01_LOCUS293464</name>
</gene>
<organism evidence="8">
    <name type="scientific">marine metagenome</name>
    <dbReference type="NCBI Taxonomy" id="408172"/>
    <lineage>
        <taxon>unclassified sequences</taxon>
        <taxon>metagenomes</taxon>
        <taxon>ecological metagenomes</taxon>
    </lineage>
</organism>
<dbReference type="InterPro" id="IPR009075">
    <property type="entry name" value="AcylCo_DH/oxidase_C"/>
</dbReference>
<dbReference type="InterPro" id="IPR009100">
    <property type="entry name" value="AcylCoA_DH/oxidase_NM_dom_sf"/>
</dbReference>